<feature type="transmembrane region" description="Helical" evidence="5">
    <location>
        <begin position="123"/>
        <end position="147"/>
    </location>
</feature>
<keyword evidence="7" id="KW-0675">Receptor</keyword>
<accession>A0A9Q0L5T1</accession>
<keyword evidence="2 5" id="KW-0812">Transmembrane</keyword>
<comment type="subcellular location">
    <subcellularLocation>
        <location evidence="1">Membrane</location>
        <topology evidence="1">Multi-pass membrane protein</topology>
    </subcellularLocation>
</comment>
<evidence type="ECO:0000256" key="4">
    <source>
        <dbReference type="ARBA" id="ARBA00023136"/>
    </source>
</evidence>
<evidence type="ECO:0000256" key="1">
    <source>
        <dbReference type="ARBA" id="ARBA00004141"/>
    </source>
</evidence>
<evidence type="ECO:0000313" key="8">
    <source>
        <dbReference type="Proteomes" id="UP001149090"/>
    </source>
</evidence>
<comment type="caution">
    <text evidence="7">The sequence shown here is derived from an EMBL/GenBank/DDBJ whole genome shotgun (WGS) entry which is preliminary data.</text>
</comment>
<dbReference type="SUPFAM" id="SSF81321">
    <property type="entry name" value="Family A G protein-coupled receptor-like"/>
    <property type="match status" value="1"/>
</dbReference>
<dbReference type="PRINTS" id="PR02001">
    <property type="entry name" value="GCR1CAMPR"/>
</dbReference>
<dbReference type="PANTHER" id="PTHR23112:SF0">
    <property type="entry name" value="TRANSMEMBRANE PROTEIN 116"/>
    <property type="match status" value="1"/>
</dbReference>
<reference evidence="7" key="1">
    <citation type="submission" date="2022-10" db="EMBL/GenBank/DDBJ databases">
        <title>Novel sulphate-reducing endosymbionts in the free-living metamonad Anaeramoeba.</title>
        <authorList>
            <person name="Jerlstrom-Hultqvist J."/>
            <person name="Cepicka I."/>
            <person name="Gallot-Lavallee L."/>
            <person name="Salas-Leiva D."/>
            <person name="Curtis B.A."/>
            <person name="Zahonova K."/>
            <person name="Pipaliya S."/>
            <person name="Dacks J."/>
            <person name="Roger A.J."/>
        </authorList>
    </citation>
    <scope>NUCLEOTIDE SEQUENCE</scope>
    <source>
        <strain evidence="7">BMAN</strain>
    </source>
</reference>
<dbReference type="AlphaFoldDB" id="A0A9Q0L5T1"/>
<dbReference type="Pfam" id="PF11970">
    <property type="entry name" value="GPR_Gpa2_C"/>
    <property type="match status" value="1"/>
</dbReference>
<organism evidence="7 8">
    <name type="scientific">Anaeramoeba ignava</name>
    <name type="common">Anaerobic marine amoeba</name>
    <dbReference type="NCBI Taxonomy" id="1746090"/>
    <lineage>
        <taxon>Eukaryota</taxon>
        <taxon>Metamonada</taxon>
        <taxon>Anaeramoebidae</taxon>
        <taxon>Anaeramoeba</taxon>
    </lineage>
</organism>
<keyword evidence="4 5" id="KW-0472">Membrane</keyword>
<keyword evidence="3 5" id="KW-1133">Transmembrane helix</keyword>
<dbReference type="OrthoDB" id="100006at2759"/>
<evidence type="ECO:0000256" key="5">
    <source>
        <dbReference type="SAM" id="Phobius"/>
    </source>
</evidence>
<dbReference type="EMBL" id="JAPDFW010000141">
    <property type="protein sequence ID" value="KAJ5066526.1"/>
    <property type="molecule type" value="Genomic_DNA"/>
</dbReference>
<dbReference type="GO" id="GO:0004930">
    <property type="term" value="F:G protein-coupled receptor activity"/>
    <property type="evidence" value="ECO:0007669"/>
    <property type="project" value="TreeGrafter"/>
</dbReference>
<name>A0A9Q0L5T1_ANAIG</name>
<evidence type="ECO:0000256" key="3">
    <source>
        <dbReference type="ARBA" id="ARBA00022989"/>
    </source>
</evidence>
<feature type="transmembrane region" description="Helical" evidence="5">
    <location>
        <begin position="40"/>
        <end position="58"/>
    </location>
</feature>
<feature type="transmembrane region" description="Helical" evidence="5">
    <location>
        <begin position="6"/>
        <end position="28"/>
    </location>
</feature>
<protein>
    <submittedName>
        <fullName evidence="7">G protein-coupled receptor</fullName>
    </submittedName>
</protein>
<dbReference type="Gene3D" id="1.20.1070.10">
    <property type="entry name" value="Rhodopsin 7-helix transmembrane proteins"/>
    <property type="match status" value="1"/>
</dbReference>
<dbReference type="InterPro" id="IPR022343">
    <property type="entry name" value="GCR1-cAMP_receptor"/>
</dbReference>
<dbReference type="GO" id="GO:0007189">
    <property type="term" value="P:adenylate cyclase-activating G protein-coupled receptor signaling pathway"/>
    <property type="evidence" value="ECO:0007669"/>
    <property type="project" value="TreeGrafter"/>
</dbReference>
<proteinExistence type="predicted"/>
<dbReference type="GO" id="GO:0005886">
    <property type="term" value="C:plasma membrane"/>
    <property type="evidence" value="ECO:0007669"/>
    <property type="project" value="TreeGrafter"/>
</dbReference>
<gene>
    <name evidence="7" type="ORF">M0811_13552</name>
</gene>
<keyword evidence="8" id="KW-1185">Reference proteome</keyword>
<evidence type="ECO:0000313" key="7">
    <source>
        <dbReference type="EMBL" id="KAJ5066526.1"/>
    </source>
</evidence>
<sequence>MSFQIFFPDLVGAFLGVLGSIIIIFVHFKFPELRTFYRKLVFVLSIYDLFSALVYTLPGHYVHGICVFQPAIIACFVPMTGYWNAAISIITTLKITRNVSDQILNRTYWCWVKEIYLTELHYFVWWSFLFISLIFYFYTVFKIRVVFQEISRLQNFVVKEQSQKNLETQIRMSLIPIVYILIIIPTSVKRGREMFQKNPKDYPALDFLQALFLSTQGFFDCIIFVFTVKKVRTRLFSLFSKSDSIAVIEREPLIQVMNESYDAHDKLGSDEEFKLSHLEK</sequence>
<dbReference type="PANTHER" id="PTHR23112">
    <property type="entry name" value="G PROTEIN-COUPLED RECEPTOR 157-RELATED"/>
    <property type="match status" value="1"/>
</dbReference>
<feature type="domain" description="G protein-coupled receptor GPR1/2/3 C-terminal" evidence="6">
    <location>
        <begin position="161"/>
        <end position="232"/>
    </location>
</feature>
<evidence type="ECO:0000259" key="6">
    <source>
        <dbReference type="Pfam" id="PF11970"/>
    </source>
</evidence>
<dbReference type="Proteomes" id="UP001149090">
    <property type="component" value="Unassembled WGS sequence"/>
</dbReference>
<dbReference type="InterPro" id="IPR022596">
    <property type="entry name" value="GPR1/2/3_C"/>
</dbReference>
<evidence type="ECO:0000256" key="2">
    <source>
        <dbReference type="ARBA" id="ARBA00022692"/>
    </source>
</evidence>
<feature type="transmembrane region" description="Helical" evidence="5">
    <location>
        <begin position="207"/>
        <end position="228"/>
    </location>
</feature>